<dbReference type="CDD" id="cd08958">
    <property type="entry name" value="FR_SDR_e"/>
    <property type="match status" value="1"/>
</dbReference>
<dbReference type="Pfam" id="PF01370">
    <property type="entry name" value="Epimerase"/>
    <property type="match status" value="1"/>
</dbReference>
<name>A0AAP0WZH3_LIQFO</name>
<comment type="caution">
    <text evidence="4">The sequence shown here is derived from an EMBL/GenBank/DDBJ whole genome shotgun (WGS) entry which is preliminary data.</text>
</comment>
<protein>
    <recommendedName>
        <fullName evidence="3">NAD-dependent epimerase/dehydratase domain-containing protein</fullName>
    </recommendedName>
</protein>
<dbReference type="FunFam" id="3.40.50.720:FF:000219">
    <property type="entry name" value="Cinnamoyl-CoA reductase 1"/>
    <property type="match status" value="1"/>
</dbReference>
<sequence>MEGSLRFTELIRTEKGKERAKDKVMLKKDEVVCVTGGSGYIGSWLVRLLLDRGYTVHATVKDLKDERETKHLETFEGAETRLRLFQIDLLDYDSILAAVNGCAGVFHLASPCIVEQVHDPERELLEPAIKGTTNVLTAAKELGVRRVVVTSSVSAITPSHYWPADVVKGEDCWADVDYCKQNGFWYSVSKTLAEKAAWEFAKEKGLDVVVVNPGTVMGPILPPALNASMLMIFRLLQGCTDVYEDHFMGTVHVNDVALAHILVYENMSASGRHLCVEAISHFGDFAAKVAELYPEYNVPRLPKDTQPGLLRTKNAAKKLMDLGLQFIPMEQIIKDSIESLKSKGFIA</sequence>
<feature type="domain" description="NAD-dependent epimerase/dehydratase" evidence="3">
    <location>
        <begin position="32"/>
        <end position="269"/>
    </location>
</feature>
<dbReference type="PANTHER" id="PTHR10366">
    <property type="entry name" value="NAD DEPENDENT EPIMERASE/DEHYDRATASE"/>
    <property type="match status" value="1"/>
</dbReference>
<dbReference type="SUPFAM" id="SSF51735">
    <property type="entry name" value="NAD(P)-binding Rossmann-fold domains"/>
    <property type="match status" value="1"/>
</dbReference>
<evidence type="ECO:0000313" key="4">
    <source>
        <dbReference type="EMBL" id="KAK9280630.1"/>
    </source>
</evidence>
<accession>A0AAP0WZH3</accession>
<evidence type="ECO:0000256" key="1">
    <source>
        <dbReference type="ARBA" id="ARBA00022857"/>
    </source>
</evidence>
<keyword evidence="1" id="KW-0521">NADP</keyword>
<keyword evidence="5" id="KW-1185">Reference proteome</keyword>
<dbReference type="GO" id="GO:0016616">
    <property type="term" value="F:oxidoreductase activity, acting on the CH-OH group of donors, NAD or NADP as acceptor"/>
    <property type="evidence" value="ECO:0007669"/>
    <property type="project" value="TreeGrafter"/>
</dbReference>
<dbReference type="InterPro" id="IPR036291">
    <property type="entry name" value="NAD(P)-bd_dom_sf"/>
</dbReference>
<gene>
    <name evidence="4" type="ORF">L1049_014326</name>
</gene>
<dbReference type="InterPro" id="IPR050425">
    <property type="entry name" value="NAD(P)_dehydrat-like"/>
</dbReference>
<dbReference type="EMBL" id="JBBPBK010000008">
    <property type="protein sequence ID" value="KAK9280630.1"/>
    <property type="molecule type" value="Genomic_DNA"/>
</dbReference>
<dbReference type="Gene3D" id="3.40.50.720">
    <property type="entry name" value="NAD(P)-binding Rossmann-like Domain"/>
    <property type="match status" value="1"/>
</dbReference>
<proteinExistence type="predicted"/>
<dbReference type="Proteomes" id="UP001415857">
    <property type="component" value="Unassembled WGS sequence"/>
</dbReference>
<dbReference type="InterPro" id="IPR001509">
    <property type="entry name" value="Epimerase_deHydtase"/>
</dbReference>
<reference evidence="4 5" key="1">
    <citation type="journal article" date="2024" name="Plant J.">
        <title>Genome sequences and population genomics reveal climatic adaptation and genomic divergence between two closely related sweetgum species.</title>
        <authorList>
            <person name="Xu W.Q."/>
            <person name="Ren C.Q."/>
            <person name="Zhang X.Y."/>
            <person name="Comes H.P."/>
            <person name="Liu X.H."/>
            <person name="Li Y.G."/>
            <person name="Kettle C.J."/>
            <person name="Jalonen R."/>
            <person name="Gaisberger H."/>
            <person name="Ma Y.Z."/>
            <person name="Qiu Y.X."/>
        </authorList>
    </citation>
    <scope>NUCLEOTIDE SEQUENCE [LARGE SCALE GENOMIC DNA]</scope>
    <source>
        <strain evidence="4">Hangzhou</strain>
    </source>
</reference>
<evidence type="ECO:0000256" key="2">
    <source>
        <dbReference type="ARBA" id="ARBA00023002"/>
    </source>
</evidence>
<dbReference type="PANTHER" id="PTHR10366:SF369">
    <property type="entry name" value="CINNAMOYL-COA REDUCTASE-LIKE PROTEIN"/>
    <property type="match status" value="1"/>
</dbReference>
<dbReference type="AlphaFoldDB" id="A0AAP0WZH3"/>
<evidence type="ECO:0000313" key="5">
    <source>
        <dbReference type="Proteomes" id="UP001415857"/>
    </source>
</evidence>
<organism evidence="4 5">
    <name type="scientific">Liquidambar formosana</name>
    <name type="common">Formosan gum</name>
    <dbReference type="NCBI Taxonomy" id="63359"/>
    <lineage>
        <taxon>Eukaryota</taxon>
        <taxon>Viridiplantae</taxon>
        <taxon>Streptophyta</taxon>
        <taxon>Embryophyta</taxon>
        <taxon>Tracheophyta</taxon>
        <taxon>Spermatophyta</taxon>
        <taxon>Magnoliopsida</taxon>
        <taxon>eudicotyledons</taxon>
        <taxon>Gunneridae</taxon>
        <taxon>Pentapetalae</taxon>
        <taxon>Saxifragales</taxon>
        <taxon>Altingiaceae</taxon>
        <taxon>Liquidambar</taxon>
    </lineage>
</organism>
<keyword evidence="2" id="KW-0560">Oxidoreductase</keyword>
<evidence type="ECO:0000259" key="3">
    <source>
        <dbReference type="Pfam" id="PF01370"/>
    </source>
</evidence>